<sequence>MNEGNRSWAPGAVPSYLGAVLATGLLTLLTPVAARTHVAFLFTIRFLIGFASGPMFPAAGALWGKWVPPLERSTIPPAAQTGTNFGIIITTPLVSLLSSSKFLGGWPSVFYVFGAVGSSIFLVSIGFCGCNHISAVICSVFAVAFLGFHNSGCLISHLDVASNYAGEEQEWNRQSEYETEQEIIQ</sequence>
<feature type="transmembrane region" description="Helical" evidence="5">
    <location>
        <begin position="78"/>
        <end position="97"/>
    </location>
</feature>
<evidence type="ECO:0000256" key="5">
    <source>
        <dbReference type="SAM" id="Phobius"/>
    </source>
</evidence>
<dbReference type="Gene3D" id="1.20.1250.20">
    <property type="entry name" value="MFS general substrate transporter like domains"/>
    <property type="match status" value="1"/>
</dbReference>
<feature type="transmembrane region" description="Helical" evidence="5">
    <location>
        <begin position="46"/>
        <end position="66"/>
    </location>
</feature>
<dbReference type="InterPro" id="IPR050382">
    <property type="entry name" value="MFS_Na/Anion_cotransporter"/>
</dbReference>
<dbReference type="InterPro" id="IPR036259">
    <property type="entry name" value="MFS_trans_sf"/>
</dbReference>
<dbReference type="PANTHER" id="PTHR11662:SF399">
    <property type="entry name" value="FI19708P1-RELATED"/>
    <property type="match status" value="1"/>
</dbReference>
<dbReference type="InterPro" id="IPR020846">
    <property type="entry name" value="MFS_dom"/>
</dbReference>
<protein>
    <recommendedName>
        <fullName evidence="6">Major facilitator superfamily (MFS) profile domain-containing protein</fullName>
    </recommendedName>
</protein>
<dbReference type="Proteomes" id="UP000677228">
    <property type="component" value="Unassembled WGS sequence"/>
</dbReference>
<dbReference type="EMBL" id="CAJOBA010042064">
    <property type="protein sequence ID" value="CAF4125988.1"/>
    <property type="molecule type" value="Genomic_DNA"/>
</dbReference>
<evidence type="ECO:0000259" key="6">
    <source>
        <dbReference type="PROSITE" id="PS50850"/>
    </source>
</evidence>
<dbReference type="Pfam" id="PF07690">
    <property type="entry name" value="MFS_1"/>
    <property type="match status" value="1"/>
</dbReference>
<feature type="domain" description="Major facilitator superfamily (MFS) profile" evidence="6">
    <location>
        <begin position="1"/>
        <end position="185"/>
    </location>
</feature>
<gene>
    <name evidence="7" type="ORF">OVA965_LOCUS29251</name>
    <name evidence="8" type="ORF">TMI583_LOCUS30018</name>
</gene>
<evidence type="ECO:0000256" key="1">
    <source>
        <dbReference type="ARBA" id="ARBA00004141"/>
    </source>
</evidence>
<keyword evidence="2 5" id="KW-0812">Transmembrane</keyword>
<evidence type="ECO:0000256" key="2">
    <source>
        <dbReference type="ARBA" id="ARBA00022692"/>
    </source>
</evidence>
<feature type="transmembrane region" description="Helical" evidence="5">
    <location>
        <begin position="12"/>
        <end position="34"/>
    </location>
</feature>
<dbReference type="InterPro" id="IPR011701">
    <property type="entry name" value="MFS"/>
</dbReference>
<name>A0A8S2QXV6_9BILA</name>
<evidence type="ECO:0000256" key="4">
    <source>
        <dbReference type="ARBA" id="ARBA00023136"/>
    </source>
</evidence>
<dbReference type="Proteomes" id="UP000682733">
    <property type="component" value="Unassembled WGS sequence"/>
</dbReference>
<feature type="transmembrane region" description="Helical" evidence="5">
    <location>
        <begin position="133"/>
        <end position="155"/>
    </location>
</feature>
<proteinExistence type="predicted"/>
<dbReference type="EMBL" id="CAJNOK010020465">
    <property type="protein sequence ID" value="CAF1316854.1"/>
    <property type="molecule type" value="Genomic_DNA"/>
</dbReference>
<evidence type="ECO:0000313" key="9">
    <source>
        <dbReference type="Proteomes" id="UP000682733"/>
    </source>
</evidence>
<keyword evidence="4 5" id="KW-0472">Membrane</keyword>
<comment type="subcellular location">
    <subcellularLocation>
        <location evidence="1">Membrane</location>
        <topology evidence="1">Multi-pass membrane protein</topology>
    </subcellularLocation>
</comment>
<feature type="transmembrane region" description="Helical" evidence="5">
    <location>
        <begin position="109"/>
        <end position="127"/>
    </location>
</feature>
<dbReference type="AlphaFoldDB" id="A0A8S2QXV6"/>
<dbReference type="SUPFAM" id="SSF103473">
    <property type="entry name" value="MFS general substrate transporter"/>
    <property type="match status" value="1"/>
</dbReference>
<evidence type="ECO:0000256" key="3">
    <source>
        <dbReference type="ARBA" id="ARBA00022989"/>
    </source>
</evidence>
<comment type="caution">
    <text evidence="8">The sequence shown here is derived from an EMBL/GenBank/DDBJ whole genome shotgun (WGS) entry which is preliminary data.</text>
</comment>
<keyword evidence="3 5" id="KW-1133">Transmembrane helix</keyword>
<dbReference type="GO" id="GO:0022857">
    <property type="term" value="F:transmembrane transporter activity"/>
    <property type="evidence" value="ECO:0007669"/>
    <property type="project" value="InterPro"/>
</dbReference>
<organism evidence="8 9">
    <name type="scientific">Didymodactylos carnosus</name>
    <dbReference type="NCBI Taxonomy" id="1234261"/>
    <lineage>
        <taxon>Eukaryota</taxon>
        <taxon>Metazoa</taxon>
        <taxon>Spiralia</taxon>
        <taxon>Gnathifera</taxon>
        <taxon>Rotifera</taxon>
        <taxon>Eurotatoria</taxon>
        <taxon>Bdelloidea</taxon>
        <taxon>Philodinida</taxon>
        <taxon>Philodinidae</taxon>
        <taxon>Didymodactylos</taxon>
    </lineage>
</organism>
<dbReference type="PANTHER" id="PTHR11662">
    <property type="entry name" value="SOLUTE CARRIER FAMILY 17"/>
    <property type="match status" value="1"/>
</dbReference>
<reference evidence="8" key="1">
    <citation type="submission" date="2021-02" db="EMBL/GenBank/DDBJ databases">
        <authorList>
            <person name="Nowell W R."/>
        </authorList>
    </citation>
    <scope>NUCLEOTIDE SEQUENCE</scope>
</reference>
<dbReference type="GO" id="GO:0006820">
    <property type="term" value="P:monoatomic anion transport"/>
    <property type="evidence" value="ECO:0007669"/>
    <property type="project" value="TreeGrafter"/>
</dbReference>
<evidence type="ECO:0000313" key="7">
    <source>
        <dbReference type="EMBL" id="CAF1316854.1"/>
    </source>
</evidence>
<dbReference type="GO" id="GO:0016020">
    <property type="term" value="C:membrane"/>
    <property type="evidence" value="ECO:0007669"/>
    <property type="project" value="UniProtKB-SubCell"/>
</dbReference>
<accession>A0A8S2QXV6</accession>
<evidence type="ECO:0000313" key="8">
    <source>
        <dbReference type="EMBL" id="CAF4125988.1"/>
    </source>
</evidence>
<dbReference type="PROSITE" id="PS50850">
    <property type="entry name" value="MFS"/>
    <property type="match status" value="1"/>
</dbReference>